<reference evidence="4" key="1">
    <citation type="submission" date="2012-12" db="EMBL/GenBank/DDBJ databases">
        <authorList>
            <person name="Hellsten U."/>
            <person name="Grimwood J."/>
            <person name="Chapman J.A."/>
            <person name="Shapiro H."/>
            <person name="Aerts A."/>
            <person name="Otillar R.P."/>
            <person name="Terry A.Y."/>
            <person name="Boore J.L."/>
            <person name="Simakov O."/>
            <person name="Marletaz F."/>
            <person name="Cho S.-J."/>
            <person name="Edsinger-Gonzales E."/>
            <person name="Havlak P."/>
            <person name="Kuo D.-H."/>
            <person name="Larsson T."/>
            <person name="Lv J."/>
            <person name="Arendt D."/>
            <person name="Savage R."/>
            <person name="Osoegawa K."/>
            <person name="de Jong P."/>
            <person name="Lindberg D.R."/>
            <person name="Seaver E.C."/>
            <person name="Weisblat D.A."/>
            <person name="Putnam N.H."/>
            <person name="Grigoriev I.V."/>
            <person name="Rokhsar D.S."/>
        </authorList>
    </citation>
    <scope>NUCLEOTIDE SEQUENCE</scope>
</reference>
<dbReference type="EMBL" id="KB097269">
    <property type="protein sequence ID" value="ESN97981.1"/>
    <property type="molecule type" value="Genomic_DNA"/>
</dbReference>
<dbReference type="HOGENOM" id="CLU_2052151_0_0_1"/>
<dbReference type="InParanoid" id="T1FC08"/>
<name>T1FC08_HELRO</name>
<dbReference type="Proteomes" id="UP000015101">
    <property type="component" value="Unassembled WGS sequence"/>
</dbReference>
<dbReference type="CTD" id="20206357"/>
<dbReference type="PANTHER" id="PTHR46641">
    <property type="entry name" value="FMRFAMIDE RECEPTOR-RELATED"/>
    <property type="match status" value="1"/>
</dbReference>
<keyword evidence="4" id="KW-1185">Reference proteome</keyword>
<keyword evidence="1" id="KW-0472">Membrane</keyword>
<sequence length="120" mass="14169">MQQKNIHVCRDSFSKLRRENEETNCAIMLLSVSFAFVLLTTPFYIVHCVYLIYRLKLAYTITDFLALINHSSNFFFYCASGKQFRAEFKMLLSSWRRCLWSAACFMARCIPRLSFHIGKK</sequence>
<feature type="transmembrane region" description="Helical" evidence="1">
    <location>
        <begin position="25"/>
        <end position="45"/>
    </location>
</feature>
<keyword evidence="1" id="KW-0812">Transmembrane</keyword>
<accession>T1FC08</accession>
<evidence type="ECO:0008006" key="5">
    <source>
        <dbReference type="Google" id="ProtNLM"/>
    </source>
</evidence>
<protein>
    <recommendedName>
        <fullName evidence="5">G-protein coupled receptors family 1 profile domain-containing protein</fullName>
    </recommendedName>
</protein>
<dbReference type="KEGG" id="hro:HELRODRAFT_177652"/>
<evidence type="ECO:0000313" key="4">
    <source>
        <dbReference type="Proteomes" id="UP000015101"/>
    </source>
</evidence>
<dbReference type="EnsemblMetazoa" id="HelroT177652">
    <property type="protein sequence ID" value="HelroP177652"/>
    <property type="gene ID" value="HelroG177652"/>
</dbReference>
<dbReference type="GeneID" id="20206357"/>
<dbReference type="RefSeq" id="XP_009024047.1">
    <property type="nucleotide sequence ID" value="XM_009025799.1"/>
</dbReference>
<dbReference type="OrthoDB" id="9990906at2759"/>
<dbReference type="PANTHER" id="PTHR46641:SF25">
    <property type="entry name" value="CNMAMIDE RECEPTOR-RELATED"/>
    <property type="match status" value="1"/>
</dbReference>
<keyword evidence="1" id="KW-1133">Transmembrane helix</keyword>
<evidence type="ECO:0000256" key="1">
    <source>
        <dbReference type="SAM" id="Phobius"/>
    </source>
</evidence>
<dbReference type="InterPro" id="IPR052954">
    <property type="entry name" value="GPCR-Ligand_Int"/>
</dbReference>
<reference evidence="3" key="3">
    <citation type="submission" date="2015-06" db="UniProtKB">
        <authorList>
            <consortium name="EnsemblMetazoa"/>
        </authorList>
    </citation>
    <scope>IDENTIFICATION</scope>
</reference>
<evidence type="ECO:0000313" key="2">
    <source>
        <dbReference type="EMBL" id="ESN97981.1"/>
    </source>
</evidence>
<evidence type="ECO:0000313" key="3">
    <source>
        <dbReference type="EnsemblMetazoa" id="HelroP177652"/>
    </source>
</evidence>
<feature type="transmembrane region" description="Helical" evidence="1">
    <location>
        <begin position="57"/>
        <end position="77"/>
    </location>
</feature>
<reference evidence="2 4" key="2">
    <citation type="journal article" date="2013" name="Nature">
        <title>Insights into bilaterian evolution from three spiralian genomes.</title>
        <authorList>
            <person name="Simakov O."/>
            <person name="Marletaz F."/>
            <person name="Cho S.J."/>
            <person name="Edsinger-Gonzales E."/>
            <person name="Havlak P."/>
            <person name="Hellsten U."/>
            <person name="Kuo D.H."/>
            <person name="Larsson T."/>
            <person name="Lv J."/>
            <person name="Arendt D."/>
            <person name="Savage R."/>
            <person name="Osoegawa K."/>
            <person name="de Jong P."/>
            <person name="Grimwood J."/>
            <person name="Chapman J.A."/>
            <person name="Shapiro H."/>
            <person name="Aerts A."/>
            <person name="Otillar R.P."/>
            <person name="Terry A.Y."/>
            <person name="Boore J.L."/>
            <person name="Grigoriev I.V."/>
            <person name="Lindberg D.R."/>
            <person name="Seaver E.C."/>
            <person name="Weisblat D.A."/>
            <person name="Putnam N.H."/>
            <person name="Rokhsar D.S."/>
        </authorList>
    </citation>
    <scope>NUCLEOTIDE SEQUENCE</scope>
</reference>
<gene>
    <name evidence="3" type="primary">20206357</name>
    <name evidence="2" type="ORF">HELRODRAFT_177652</name>
</gene>
<dbReference type="SUPFAM" id="SSF81321">
    <property type="entry name" value="Family A G protein-coupled receptor-like"/>
    <property type="match status" value="1"/>
</dbReference>
<dbReference type="EMBL" id="AMQM01006116">
    <property type="status" value="NOT_ANNOTATED_CDS"/>
    <property type="molecule type" value="Genomic_DNA"/>
</dbReference>
<dbReference type="Gene3D" id="1.20.1070.10">
    <property type="entry name" value="Rhodopsin 7-helix transmembrane proteins"/>
    <property type="match status" value="1"/>
</dbReference>
<dbReference type="AlphaFoldDB" id="T1FC08"/>
<organism evidence="3 4">
    <name type="scientific">Helobdella robusta</name>
    <name type="common">Californian leech</name>
    <dbReference type="NCBI Taxonomy" id="6412"/>
    <lineage>
        <taxon>Eukaryota</taxon>
        <taxon>Metazoa</taxon>
        <taxon>Spiralia</taxon>
        <taxon>Lophotrochozoa</taxon>
        <taxon>Annelida</taxon>
        <taxon>Clitellata</taxon>
        <taxon>Hirudinea</taxon>
        <taxon>Rhynchobdellida</taxon>
        <taxon>Glossiphoniidae</taxon>
        <taxon>Helobdella</taxon>
    </lineage>
</organism>
<proteinExistence type="predicted"/>